<dbReference type="SUPFAM" id="SSF64571">
    <property type="entry name" value="Cellulose docking domain, dockering"/>
    <property type="match status" value="2"/>
</dbReference>
<evidence type="ECO:0000313" key="6">
    <source>
        <dbReference type="EMBL" id="ORX49683.1"/>
    </source>
</evidence>
<feature type="region of interest" description="Disordered" evidence="4">
    <location>
        <begin position="461"/>
        <end position="493"/>
    </location>
</feature>
<dbReference type="Pfam" id="PF02013">
    <property type="entry name" value="CBM_10"/>
    <property type="match status" value="2"/>
</dbReference>
<reference evidence="6 7" key="1">
    <citation type="submission" date="2016-08" db="EMBL/GenBank/DDBJ databases">
        <title>Genomes of anaerobic fungi encode conserved fungal cellulosomes for biomass hydrolysis.</title>
        <authorList>
            <consortium name="DOE Joint Genome Institute"/>
            <person name="Haitjema C.H."/>
            <person name="Gilmore S.P."/>
            <person name="Henske J.K."/>
            <person name="Solomon K.V."/>
            <person name="De Groot R."/>
            <person name="Kuo A."/>
            <person name="Mondo S.J."/>
            <person name="Salamov A.A."/>
            <person name="Labutti K."/>
            <person name="Zhao Z."/>
            <person name="Chiniquy J."/>
            <person name="Barry K."/>
            <person name="Brewer H.M."/>
            <person name="Purvine S.O."/>
            <person name="Wright A.T."/>
            <person name="Boxma B."/>
            <person name="Van Alen T."/>
            <person name="Hackstein J.H."/>
            <person name="Baker S.E."/>
            <person name="Grigoriev I.V."/>
            <person name="O'Malley M.A."/>
        </authorList>
    </citation>
    <scope>NUCLEOTIDE SEQUENCE [LARGE SCALE GENOMIC DNA]</scope>
    <source>
        <strain evidence="7">finn</strain>
    </source>
</reference>
<dbReference type="PANTHER" id="PTHR40050">
    <property type="entry name" value="INNER SPORE COAT PROTEIN H"/>
    <property type="match status" value="1"/>
</dbReference>
<name>A0A1Y1V925_9FUNG</name>
<keyword evidence="3" id="KW-0378">Hydrolase</keyword>
<dbReference type="AlphaFoldDB" id="A0A1Y1V925"/>
<evidence type="ECO:0000256" key="3">
    <source>
        <dbReference type="ARBA" id="ARBA00022801"/>
    </source>
</evidence>
<dbReference type="EMBL" id="MCFH01000023">
    <property type="protein sequence ID" value="ORX49683.1"/>
    <property type="molecule type" value="Genomic_DNA"/>
</dbReference>
<feature type="compositionally biased region" description="Low complexity" evidence="4">
    <location>
        <begin position="461"/>
        <end position="490"/>
    </location>
</feature>
<evidence type="ECO:0000313" key="7">
    <source>
        <dbReference type="Proteomes" id="UP000193719"/>
    </source>
</evidence>
<protein>
    <recommendedName>
        <fullName evidence="5">CBM10 domain-containing protein</fullName>
    </recommendedName>
</protein>
<gene>
    <name evidence="6" type="ORF">BCR36DRAFT_583753</name>
</gene>
<dbReference type="Proteomes" id="UP000193719">
    <property type="component" value="Unassembled WGS sequence"/>
</dbReference>
<dbReference type="Gene3D" id="3.90.1220.10">
    <property type="entry name" value="Cellulose docking domain, dockering"/>
    <property type="match status" value="2"/>
</dbReference>
<dbReference type="Pfam" id="PF08757">
    <property type="entry name" value="CotH"/>
    <property type="match status" value="1"/>
</dbReference>
<reference evidence="6 7" key="2">
    <citation type="submission" date="2016-08" db="EMBL/GenBank/DDBJ databases">
        <title>Pervasive Adenine N6-methylation of Active Genes in Fungi.</title>
        <authorList>
            <consortium name="DOE Joint Genome Institute"/>
            <person name="Mondo S.J."/>
            <person name="Dannebaum R.O."/>
            <person name="Kuo R.C."/>
            <person name="Labutti K."/>
            <person name="Haridas S."/>
            <person name="Kuo A."/>
            <person name="Salamov A."/>
            <person name="Ahrendt S.R."/>
            <person name="Lipzen A."/>
            <person name="Sullivan W."/>
            <person name="Andreopoulos W.B."/>
            <person name="Clum A."/>
            <person name="Lindquist E."/>
            <person name="Daum C."/>
            <person name="Ramamoorthy G.K."/>
            <person name="Gryganskyi A."/>
            <person name="Culley D."/>
            <person name="Magnuson J.K."/>
            <person name="James T.Y."/>
            <person name="O'Malley M.A."/>
            <person name="Stajich J.E."/>
            <person name="Spatafora J.W."/>
            <person name="Visel A."/>
            <person name="Grigoriev I.V."/>
        </authorList>
    </citation>
    <scope>NUCLEOTIDE SEQUENCE [LARGE SCALE GENOMIC DNA]</scope>
    <source>
        <strain evidence="7">finn</strain>
    </source>
</reference>
<dbReference type="InterPro" id="IPR002883">
    <property type="entry name" value="CBM10/Dockerin_dom"/>
</dbReference>
<feature type="domain" description="CBM10" evidence="5">
    <location>
        <begin position="498"/>
        <end position="536"/>
    </location>
</feature>
<accession>A0A1Y1V925</accession>
<comment type="caution">
    <text evidence="6">The sequence shown here is derived from an EMBL/GenBank/DDBJ whole genome shotgun (WGS) entry which is preliminary data.</text>
</comment>
<evidence type="ECO:0000256" key="2">
    <source>
        <dbReference type="ARBA" id="ARBA00022737"/>
    </source>
</evidence>
<dbReference type="OrthoDB" id="10267127at2759"/>
<organism evidence="6 7">
    <name type="scientific">Piromyces finnis</name>
    <dbReference type="NCBI Taxonomy" id="1754191"/>
    <lineage>
        <taxon>Eukaryota</taxon>
        <taxon>Fungi</taxon>
        <taxon>Fungi incertae sedis</taxon>
        <taxon>Chytridiomycota</taxon>
        <taxon>Chytridiomycota incertae sedis</taxon>
        <taxon>Neocallimastigomycetes</taxon>
        <taxon>Neocallimastigales</taxon>
        <taxon>Neocallimastigaceae</taxon>
        <taxon>Piromyces</taxon>
    </lineage>
</organism>
<evidence type="ECO:0000259" key="5">
    <source>
        <dbReference type="PROSITE" id="PS51763"/>
    </source>
</evidence>
<dbReference type="InterPro" id="IPR014867">
    <property type="entry name" value="Spore_coat_CotH_CotH2/3/7"/>
</dbReference>
<keyword evidence="7" id="KW-1185">Reference proteome</keyword>
<evidence type="ECO:0000256" key="4">
    <source>
        <dbReference type="SAM" id="MobiDB-lite"/>
    </source>
</evidence>
<feature type="domain" description="CBM10" evidence="5">
    <location>
        <begin position="539"/>
        <end position="576"/>
    </location>
</feature>
<dbReference type="GO" id="GO:0016787">
    <property type="term" value="F:hydrolase activity"/>
    <property type="evidence" value="ECO:0007669"/>
    <property type="project" value="UniProtKB-KW"/>
</dbReference>
<evidence type="ECO:0000256" key="1">
    <source>
        <dbReference type="ARBA" id="ARBA00022729"/>
    </source>
</evidence>
<proteinExistence type="predicted"/>
<keyword evidence="1" id="KW-0732">Signal</keyword>
<dbReference type="PANTHER" id="PTHR40050:SF1">
    <property type="entry name" value="INNER SPORE COAT PROTEIN H"/>
    <property type="match status" value="1"/>
</dbReference>
<dbReference type="PROSITE" id="PS51763">
    <property type="entry name" value="CBM10"/>
    <property type="match status" value="2"/>
</dbReference>
<dbReference type="InterPro" id="IPR009034">
    <property type="entry name" value="Dockerin_dom_fun_sf"/>
</dbReference>
<sequence length="579" mass="66169">MPPSEFQQFKNLIGNNNMFSTNDFKTKNAQLSFKLDNETTKTFPEVTFSLGGVSSRYYPRQAFNIKIRNDKLYGRKQFRIRSEAREATFLRSKLFCDINNRLGQPDSMSANYVKMSINEEDMGFYVIMDSLKMSYIDIEHDDKDSTNLIQCGELNSDLTTKSLNTCENENDENPDMSGFRQLVTTLDNARTVSQIENILDIKTFMKAVLMDYLTGSWDHYCLYGHNYSMYKPPNGKWEMVLYDFDATFGQDLSMGLMFNNPNGIVGSNIDTWVKAKFEDWHGNKHVVNVILQDKPEIFRECLQEIISNAFNPKLLFPHIDSLKEFIRPYVTEDKEKQLGRLNKSSTSYDYTISQWDANSEFTHINTQFMTMTSQAYGLKRWILDKFNFVCTTYDWLDCSIASEYLNNGFTYTTTTYSQPTNAQPIGNGGFGGFGFDWGNNWGNNNWGNWGNWNIPVTTTTTRTTTTTKRTTTTSTTTTTKKTTTTTTTTKNPQPTSSNCWSVKLGYNCCSNSNTNVVYTDSDGDWGVENGNWCGINKESCWSSLLGYPCCSSCINVVYTDRDGNWGVENNDWCGLLKSC</sequence>
<keyword evidence="2" id="KW-0677">Repeat</keyword>